<reference evidence="1 2" key="1">
    <citation type="journal article" date="2013" name="Nat. Commun.">
        <title>The evolution and pathogenic mechanisms of the rice sheath blight pathogen.</title>
        <authorList>
            <person name="Zheng A."/>
            <person name="Lin R."/>
            <person name="Xu L."/>
            <person name="Qin P."/>
            <person name="Tang C."/>
            <person name="Ai P."/>
            <person name="Zhang D."/>
            <person name="Liu Y."/>
            <person name="Sun Z."/>
            <person name="Feng H."/>
            <person name="Wang Y."/>
            <person name="Chen Y."/>
            <person name="Liang X."/>
            <person name="Fu R."/>
            <person name="Li Q."/>
            <person name="Zhang J."/>
            <person name="Yu X."/>
            <person name="Xie Z."/>
            <person name="Ding L."/>
            <person name="Guan P."/>
            <person name="Tang J."/>
            <person name="Liang Y."/>
            <person name="Wang S."/>
            <person name="Deng Q."/>
            <person name="Li S."/>
            <person name="Zhu J."/>
            <person name="Wang L."/>
            <person name="Liu H."/>
            <person name="Li P."/>
        </authorList>
    </citation>
    <scope>NUCLEOTIDE SEQUENCE [LARGE SCALE GENOMIC DNA]</scope>
    <source>
        <strain evidence="2">AG-1 IA</strain>
    </source>
</reference>
<accession>L8WRV8</accession>
<evidence type="ECO:0000313" key="1">
    <source>
        <dbReference type="EMBL" id="ELU39537.1"/>
    </source>
</evidence>
<proteinExistence type="predicted"/>
<dbReference type="EMBL" id="AFRT01001731">
    <property type="protein sequence ID" value="ELU39537.1"/>
    <property type="molecule type" value="Genomic_DNA"/>
</dbReference>
<name>L8WRV8_THACA</name>
<comment type="caution">
    <text evidence="1">The sequence shown here is derived from an EMBL/GenBank/DDBJ whole genome shotgun (WGS) entry which is preliminary data.</text>
</comment>
<protein>
    <submittedName>
        <fullName evidence="1">Uncharacterized protein</fullName>
    </submittedName>
</protein>
<dbReference type="HOGENOM" id="CLU_2321959_0_0_1"/>
<dbReference type="Proteomes" id="UP000011668">
    <property type="component" value="Unassembled WGS sequence"/>
</dbReference>
<keyword evidence="2" id="KW-1185">Reference proteome</keyword>
<sequence length="99" mass="11029">MHAGYLEAETLRLEPLPLPFHCSLVRPAGVFDGICIERVIGCNVIRIQGGGRVNYTSTGQPSLGLSFHTTQRTHARTLGFDVSRLELFFWVITHVHAQI</sequence>
<organism evidence="1 2">
    <name type="scientific">Thanatephorus cucumeris (strain AG1-IA)</name>
    <name type="common">Rice sheath blight fungus</name>
    <name type="synonym">Rhizoctonia solani</name>
    <dbReference type="NCBI Taxonomy" id="983506"/>
    <lineage>
        <taxon>Eukaryota</taxon>
        <taxon>Fungi</taxon>
        <taxon>Dikarya</taxon>
        <taxon>Basidiomycota</taxon>
        <taxon>Agaricomycotina</taxon>
        <taxon>Agaricomycetes</taxon>
        <taxon>Cantharellales</taxon>
        <taxon>Ceratobasidiaceae</taxon>
        <taxon>Rhizoctonia</taxon>
        <taxon>Rhizoctonia solani AG-1</taxon>
    </lineage>
</organism>
<dbReference type="AlphaFoldDB" id="L8WRV8"/>
<evidence type="ECO:0000313" key="2">
    <source>
        <dbReference type="Proteomes" id="UP000011668"/>
    </source>
</evidence>
<gene>
    <name evidence="1" type="ORF">AG1IA_06433</name>
</gene>